<evidence type="ECO:0000256" key="1">
    <source>
        <dbReference type="SAM" id="MobiDB-lite"/>
    </source>
</evidence>
<feature type="region of interest" description="Disordered" evidence="1">
    <location>
        <begin position="1"/>
        <end position="67"/>
    </location>
</feature>
<feature type="region of interest" description="Disordered" evidence="1">
    <location>
        <begin position="103"/>
        <end position="127"/>
    </location>
</feature>
<proteinExistence type="predicted"/>
<name>A0A4P7NPX0_PYROR</name>
<feature type="compositionally biased region" description="Polar residues" evidence="1">
    <location>
        <begin position="28"/>
        <end position="38"/>
    </location>
</feature>
<evidence type="ECO:0000313" key="3">
    <source>
        <dbReference type="Proteomes" id="UP000294847"/>
    </source>
</evidence>
<accession>A0A4P7NPX0</accession>
<evidence type="ECO:0000313" key="2">
    <source>
        <dbReference type="EMBL" id="QBZ63786.1"/>
    </source>
</evidence>
<dbReference type="Proteomes" id="UP000294847">
    <property type="component" value="Chromosome 6"/>
</dbReference>
<reference evidence="2 3" key="1">
    <citation type="journal article" date="2019" name="Mol. Biol. Evol.">
        <title>Blast fungal genomes show frequent chromosomal changes, gene gains and losses, and effector gene turnover.</title>
        <authorList>
            <person name="Gomez Luciano L.B."/>
            <person name="Jason Tsai I."/>
            <person name="Chuma I."/>
            <person name="Tosa Y."/>
            <person name="Chen Y.H."/>
            <person name="Li J.Y."/>
            <person name="Li M.Y."/>
            <person name="Jade Lu M.Y."/>
            <person name="Nakayashiki H."/>
            <person name="Li W.H."/>
        </authorList>
    </citation>
    <scope>NUCLEOTIDE SEQUENCE [LARGE SCALE GENOMIC DNA]</scope>
    <source>
        <strain evidence="2">MZ5-1-6</strain>
    </source>
</reference>
<gene>
    <name evidence="2" type="ORF">PoMZ_05476</name>
</gene>
<sequence length="144" mass="16068">MTPAKKGVLRRCSLSQRAEMQKEKVQGRESSPMRNQETLSRKLNEAGATEQGRGSYFNAGPPGKDGHFQQKIKVAAFKHGAETWDEPVLTRCVDGERRQGKVRKEKKKMCASTDGINPSNPSPRGFQEAWVTGLPNDLRPMNKT</sequence>
<organism evidence="2 3">
    <name type="scientific">Pyricularia oryzae</name>
    <name type="common">Rice blast fungus</name>
    <name type="synonym">Magnaporthe oryzae</name>
    <dbReference type="NCBI Taxonomy" id="318829"/>
    <lineage>
        <taxon>Eukaryota</taxon>
        <taxon>Fungi</taxon>
        <taxon>Dikarya</taxon>
        <taxon>Ascomycota</taxon>
        <taxon>Pezizomycotina</taxon>
        <taxon>Sordariomycetes</taxon>
        <taxon>Sordariomycetidae</taxon>
        <taxon>Magnaporthales</taxon>
        <taxon>Pyriculariaceae</taxon>
        <taxon>Pyricularia</taxon>
    </lineage>
</organism>
<protein>
    <submittedName>
        <fullName evidence="2">Uncharacterized protein</fullName>
    </submittedName>
</protein>
<dbReference type="AlphaFoldDB" id="A0A4P7NPX0"/>
<dbReference type="EMBL" id="CP034209">
    <property type="protein sequence ID" value="QBZ63786.1"/>
    <property type="molecule type" value="Genomic_DNA"/>
</dbReference>